<evidence type="ECO:0000256" key="5">
    <source>
        <dbReference type="PROSITE-ProRule" id="PRU00339"/>
    </source>
</evidence>
<dbReference type="AlphaFoldDB" id="A0A412IMI5"/>
<dbReference type="PROSITE" id="PS50005">
    <property type="entry name" value="TPR"/>
    <property type="match status" value="1"/>
</dbReference>
<feature type="transmembrane region" description="Helical" evidence="6">
    <location>
        <begin position="246"/>
        <end position="266"/>
    </location>
</feature>
<feature type="transmembrane region" description="Helical" evidence="6">
    <location>
        <begin position="133"/>
        <end position="153"/>
    </location>
</feature>
<evidence type="ECO:0000256" key="2">
    <source>
        <dbReference type="ARBA" id="ARBA00022692"/>
    </source>
</evidence>
<dbReference type="InterPro" id="IPR019734">
    <property type="entry name" value="TPR_rpt"/>
</dbReference>
<evidence type="ECO:0000259" key="7">
    <source>
        <dbReference type="Pfam" id="PF04932"/>
    </source>
</evidence>
<dbReference type="SUPFAM" id="SSF48452">
    <property type="entry name" value="TPR-like"/>
    <property type="match status" value="1"/>
</dbReference>
<dbReference type="InterPro" id="IPR051533">
    <property type="entry name" value="WaaL-like"/>
</dbReference>
<sequence length="601" mass="68887">MEKVFRQIKILSIGKMICSIGISLLLLGVINTTFISFSTHDLSFFIYPLSWAILCLTVVLSFLKFFIRRKKCFQFVVADLLVIILLGYWLLRYDFDLQLANWKLFLFGELCILWFSIRMLLECNLISVEKISWVLLSTGIIQSVWGILQLYGFCESNHSKFDITGSFFNPGPYSGYIAIMVPVSLYLFLSTKCMKRYVALFFLAVLLCILPAGMSRSAWIGAIVSSVIVLFWQNNWIKYWYLKRKLSVLCLVVSVVGIAVGSYLMFNLKKDSAYGRLFIWKNTVCAIWKKPVFGYGSCMFPVAYAQEQTDRFRSGKYTATEERVAGNPEYAFNEYLQILVEGGCLLLFGVVVIVAYALSGGIKRRDYGLCGGLISLLIFAFSSYPFQYPAFCVVAVIIVASLSTKRTIGVGNNVYGHCVLVFLVAASIFLLFLQDAPKGVIEKLDKCRYLRSTDALEVAEKGYAMLYPDLKHNADFVYEYGLCLSQQKKYLESNELLRRSMLLRCNYQCYNALGGNSQQQQNYEQAEKYYYDAIYLLPNRIYSYYRLFLLYAQPEFYQPDKLKQMAKIVLTKRPKVYSKAIEEMRGEVKVILKEHGLNLSN</sequence>
<feature type="transmembrane region" description="Helical" evidence="6">
    <location>
        <begin position="12"/>
        <end position="38"/>
    </location>
</feature>
<dbReference type="Gene3D" id="1.25.40.10">
    <property type="entry name" value="Tetratricopeptide repeat domain"/>
    <property type="match status" value="1"/>
</dbReference>
<evidence type="ECO:0000313" key="8">
    <source>
        <dbReference type="EMBL" id="RGS39131.1"/>
    </source>
</evidence>
<evidence type="ECO:0000313" key="9">
    <source>
        <dbReference type="Proteomes" id="UP000283341"/>
    </source>
</evidence>
<feature type="transmembrane region" description="Helical" evidence="6">
    <location>
        <begin position="44"/>
        <end position="65"/>
    </location>
</feature>
<dbReference type="PANTHER" id="PTHR37422:SF13">
    <property type="entry name" value="LIPOPOLYSACCHARIDE BIOSYNTHESIS PROTEIN PA4999-RELATED"/>
    <property type="match status" value="1"/>
</dbReference>
<name>A0A412IMI5_9BACE</name>
<dbReference type="RefSeq" id="WP_118401866.1">
    <property type="nucleotide sequence ID" value="NZ_JADNFX010000003.1"/>
</dbReference>
<dbReference type="Proteomes" id="UP000283341">
    <property type="component" value="Unassembled WGS sequence"/>
</dbReference>
<accession>A0A412IMI5</accession>
<keyword evidence="3 6" id="KW-1133">Transmembrane helix</keyword>
<evidence type="ECO:0000256" key="3">
    <source>
        <dbReference type="ARBA" id="ARBA00022989"/>
    </source>
</evidence>
<keyword evidence="5" id="KW-0802">TPR repeat</keyword>
<dbReference type="GO" id="GO:0016020">
    <property type="term" value="C:membrane"/>
    <property type="evidence" value="ECO:0007669"/>
    <property type="project" value="UniProtKB-SubCell"/>
</dbReference>
<feature type="transmembrane region" description="Helical" evidence="6">
    <location>
        <begin position="414"/>
        <end position="433"/>
    </location>
</feature>
<feature type="transmembrane region" description="Helical" evidence="6">
    <location>
        <begin position="196"/>
        <end position="212"/>
    </location>
</feature>
<feature type="transmembrane region" description="Helical" evidence="6">
    <location>
        <begin position="72"/>
        <end position="90"/>
    </location>
</feature>
<feature type="transmembrane region" description="Helical" evidence="6">
    <location>
        <begin position="102"/>
        <end position="121"/>
    </location>
</feature>
<feature type="transmembrane region" description="Helical" evidence="6">
    <location>
        <begin position="370"/>
        <end position="402"/>
    </location>
</feature>
<evidence type="ECO:0000256" key="4">
    <source>
        <dbReference type="ARBA" id="ARBA00023136"/>
    </source>
</evidence>
<dbReference type="Pfam" id="PF04932">
    <property type="entry name" value="Wzy_C"/>
    <property type="match status" value="1"/>
</dbReference>
<feature type="transmembrane region" description="Helical" evidence="6">
    <location>
        <begin position="173"/>
        <end position="189"/>
    </location>
</feature>
<feature type="transmembrane region" description="Helical" evidence="6">
    <location>
        <begin position="335"/>
        <end position="358"/>
    </location>
</feature>
<comment type="subcellular location">
    <subcellularLocation>
        <location evidence="1">Membrane</location>
        <topology evidence="1">Multi-pass membrane protein</topology>
    </subcellularLocation>
</comment>
<dbReference type="PANTHER" id="PTHR37422">
    <property type="entry name" value="TEICHURONIC ACID BIOSYNTHESIS PROTEIN TUAE"/>
    <property type="match status" value="1"/>
</dbReference>
<evidence type="ECO:0000256" key="6">
    <source>
        <dbReference type="SAM" id="Phobius"/>
    </source>
</evidence>
<feature type="repeat" description="TPR" evidence="5">
    <location>
        <begin position="507"/>
        <end position="540"/>
    </location>
</feature>
<protein>
    <recommendedName>
        <fullName evidence="7">O-antigen ligase-related domain-containing protein</fullName>
    </recommendedName>
</protein>
<evidence type="ECO:0000256" key="1">
    <source>
        <dbReference type="ARBA" id="ARBA00004141"/>
    </source>
</evidence>
<reference evidence="8 9" key="1">
    <citation type="submission" date="2018-08" db="EMBL/GenBank/DDBJ databases">
        <title>A genome reference for cultivated species of the human gut microbiota.</title>
        <authorList>
            <person name="Zou Y."/>
            <person name="Xue W."/>
            <person name="Luo G."/>
        </authorList>
    </citation>
    <scope>NUCLEOTIDE SEQUENCE [LARGE SCALE GENOMIC DNA]</scope>
    <source>
        <strain evidence="8 9">AF22-3AC</strain>
    </source>
</reference>
<dbReference type="InterPro" id="IPR011990">
    <property type="entry name" value="TPR-like_helical_dom_sf"/>
</dbReference>
<keyword evidence="4 6" id="KW-0472">Membrane</keyword>
<feature type="domain" description="O-antigen ligase-related" evidence="7">
    <location>
        <begin position="202"/>
        <end position="349"/>
    </location>
</feature>
<dbReference type="InterPro" id="IPR007016">
    <property type="entry name" value="O-antigen_ligase-rel_domated"/>
</dbReference>
<gene>
    <name evidence="8" type="ORF">DWX97_04165</name>
</gene>
<feature type="transmembrane region" description="Helical" evidence="6">
    <location>
        <begin position="218"/>
        <end position="234"/>
    </location>
</feature>
<organism evidence="8 9">
    <name type="scientific">Bacteroides cellulosilyticus</name>
    <dbReference type="NCBI Taxonomy" id="246787"/>
    <lineage>
        <taxon>Bacteria</taxon>
        <taxon>Pseudomonadati</taxon>
        <taxon>Bacteroidota</taxon>
        <taxon>Bacteroidia</taxon>
        <taxon>Bacteroidales</taxon>
        <taxon>Bacteroidaceae</taxon>
        <taxon>Bacteroides</taxon>
    </lineage>
</organism>
<comment type="caution">
    <text evidence="8">The sequence shown here is derived from an EMBL/GenBank/DDBJ whole genome shotgun (WGS) entry which is preliminary data.</text>
</comment>
<keyword evidence="2 6" id="KW-0812">Transmembrane</keyword>
<dbReference type="EMBL" id="QRVJ01000002">
    <property type="protein sequence ID" value="RGS39131.1"/>
    <property type="molecule type" value="Genomic_DNA"/>
</dbReference>
<proteinExistence type="predicted"/>